<feature type="compositionally biased region" description="Low complexity" evidence="5">
    <location>
        <begin position="521"/>
        <end position="540"/>
    </location>
</feature>
<dbReference type="InterPro" id="IPR018200">
    <property type="entry name" value="USP_CS"/>
</dbReference>
<evidence type="ECO:0000256" key="4">
    <source>
        <dbReference type="PROSITE-ProRule" id="PRU00502"/>
    </source>
</evidence>
<feature type="region of interest" description="Disordered" evidence="5">
    <location>
        <begin position="390"/>
        <end position="413"/>
    </location>
</feature>
<dbReference type="PROSITE" id="PS50235">
    <property type="entry name" value="USP_3"/>
    <property type="match status" value="1"/>
</dbReference>
<dbReference type="Gene3D" id="3.30.40.10">
    <property type="entry name" value="Zinc/RING finger domain, C3HC4 (zinc finger)"/>
    <property type="match status" value="1"/>
</dbReference>
<dbReference type="InterPro" id="IPR050185">
    <property type="entry name" value="Ub_carboxyl-term_hydrolase"/>
</dbReference>
<dbReference type="Pfam" id="PF02148">
    <property type="entry name" value="zf-UBP"/>
    <property type="match status" value="1"/>
</dbReference>
<dbReference type="PROSITE" id="PS50271">
    <property type="entry name" value="ZF_UBP"/>
    <property type="match status" value="1"/>
</dbReference>
<feature type="region of interest" description="Disordered" evidence="5">
    <location>
        <begin position="332"/>
        <end position="374"/>
    </location>
</feature>
<dbReference type="SUPFAM" id="SSF54001">
    <property type="entry name" value="Cysteine proteinases"/>
    <property type="match status" value="1"/>
</dbReference>
<dbReference type="InterPro" id="IPR028889">
    <property type="entry name" value="USP"/>
</dbReference>
<feature type="region of interest" description="Disordered" evidence="5">
    <location>
        <begin position="1"/>
        <end position="31"/>
    </location>
</feature>
<keyword evidence="3" id="KW-0862">Zinc</keyword>
<sequence>MAKKSGARKKTKKTAHAKKAARSKGRPARSEAVDSYGFLCAAHYEGSDSEGSEADWMDEELQSSKPESATDDDADQPASRSDKRGRKRCPHVKQTCNETHSDDELDKLWLCRMCMKCFCGSERHGHDGEHARAYQHPLMIRLSNGDCWCFECKCMLPMDDARMRNVREWSVLTRKRVDELVARSDAAKSKAKLESQSMGAAKRRSLGVHGLRNLGNTCFFNASMQALSVTRPLRMALESHSPAGMHDQRSPLVAAFVGLLDKMQDGASDTIVPAELHTIICKRWKQFKGFRQQDAHELLRCLLDGLREDERKCSYAYEDALDIAVPINGHSEQLEGKKRGSKSIHRQKREARRKQQHQEAEESEEDEEEEHATATEADVAEIQEAMGSIALKDDAPSNEDIEQHDDMSDDETSIGQEAACIPPVSLEQQQLTEQLFKDHSGMLAGKKQLSITSCLAAFTRTERLANDNQFACEACWKLLNPHTASDDDKDDAEPAQSADDACASDDSETSEMVDALGNTIPASSSSSSSTTATSRPASKPRYVMRNARKRFLICHPAPRVLMIQLKRFEQTARGRTRKIERHVDLDAELELSPFMAPPTTDGEAKDARGTRYRLVAVVEQMGGLVGGHYVAYIRRAEQPDNEHATHHHAWIYCSDGQIRPSSWDEVSRSQAYIAFYECIE</sequence>
<dbReference type="Gene3D" id="3.90.70.10">
    <property type="entry name" value="Cysteine proteinases"/>
    <property type="match status" value="1"/>
</dbReference>
<dbReference type="Proteomes" id="UP000278143">
    <property type="component" value="Unassembled WGS sequence"/>
</dbReference>
<feature type="compositionally biased region" description="Acidic residues" evidence="5">
    <location>
        <begin position="396"/>
        <end position="412"/>
    </location>
</feature>
<feature type="compositionally biased region" description="Acidic residues" evidence="5">
    <location>
        <begin position="502"/>
        <end position="511"/>
    </location>
</feature>
<keyword evidence="2 4" id="KW-0863">Zinc-finger</keyword>
<feature type="compositionally biased region" description="Acidic residues" evidence="5">
    <location>
        <begin position="361"/>
        <end position="370"/>
    </location>
</feature>
<evidence type="ECO:0000259" key="6">
    <source>
        <dbReference type="PROSITE" id="PS50235"/>
    </source>
</evidence>
<evidence type="ECO:0000256" key="2">
    <source>
        <dbReference type="ARBA" id="ARBA00022771"/>
    </source>
</evidence>
<evidence type="ECO:0000259" key="7">
    <source>
        <dbReference type="PROSITE" id="PS50271"/>
    </source>
</evidence>
<proteinExistence type="predicted"/>
<feature type="region of interest" description="Disordered" evidence="5">
    <location>
        <begin position="484"/>
        <end position="541"/>
    </location>
</feature>
<feature type="compositionally biased region" description="Basic residues" evidence="5">
    <location>
        <begin position="1"/>
        <end position="27"/>
    </location>
</feature>
<evidence type="ECO:0000256" key="1">
    <source>
        <dbReference type="ARBA" id="ARBA00022723"/>
    </source>
</evidence>
<protein>
    <submittedName>
        <fullName evidence="8">Uncharacterized protein</fullName>
    </submittedName>
</protein>
<accession>A0A4P9YYP9</accession>
<feature type="domain" description="USP" evidence="6">
    <location>
        <begin position="209"/>
        <end position="679"/>
    </location>
</feature>
<dbReference type="Pfam" id="PF00443">
    <property type="entry name" value="UCH"/>
    <property type="match status" value="1"/>
</dbReference>
<evidence type="ECO:0000256" key="3">
    <source>
        <dbReference type="ARBA" id="ARBA00022833"/>
    </source>
</evidence>
<dbReference type="GO" id="GO:0004843">
    <property type="term" value="F:cysteine-type deubiquitinase activity"/>
    <property type="evidence" value="ECO:0007669"/>
    <property type="project" value="InterPro"/>
</dbReference>
<evidence type="ECO:0000256" key="5">
    <source>
        <dbReference type="SAM" id="MobiDB-lite"/>
    </source>
</evidence>
<dbReference type="OrthoDB" id="420187at2759"/>
<dbReference type="GO" id="GO:0008270">
    <property type="term" value="F:zinc ion binding"/>
    <property type="evidence" value="ECO:0007669"/>
    <property type="project" value="UniProtKB-KW"/>
</dbReference>
<feature type="compositionally biased region" description="Basic residues" evidence="5">
    <location>
        <begin position="339"/>
        <end position="355"/>
    </location>
</feature>
<dbReference type="GO" id="GO:0016579">
    <property type="term" value="P:protein deubiquitination"/>
    <property type="evidence" value="ECO:0007669"/>
    <property type="project" value="InterPro"/>
</dbReference>
<feature type="compositionally biased region" description="Acidic residues" evidence="5">
    <location>
        <begin position="47"/>
        <end position="61"/>
    </location>
</feature>
<dbReference type="PROSITE" id="PS00972">
    <property type="entry name" value="USP_1"/>
    <property type="match status" value="1"/>
</dbReference>
<reference evidence="9" key="1">
    <citation type="journal article" date="2018" name="Nat. Microbiol.">
        <title>Leveraging single-cell genomics to expand the fungal tree of life.</title>
        <authorList>
            <person name="Ahrendt S.R."/>
            <person name="Quandt C.A."/>
            <person name="Ciobanu D."/>
            <person name="Clum A."/>
            <person name="Salamov A."/>
            <person name="Andreopoulos B."/>
            <person name="Cheng J.F."/>
            <person name="Woyke T."/>
            <person name="Pelin A."/>
            <person name="Henrissat B."/>
            <person name="Reynolds N.K."/>
            <person name="Benny G.L."/>
            <person name="Smith M.E."/>
            <person name="James T.Y."/>
            <person name="Grigoriev I.V."/>
        </authorList>
    </citation>
    <scope>NUCLEOTIDE SEQUENCE [LARGE SCALE GENOMIC DNA]</scope>
    <source>
        <strain evidence="9">Benny S71-1</strain>
    </source>
</reference>
<dbReference type="EMBL" id="KZ990193">
    <property type="protein sequence ID" value="RKP24491.1"/>
    <property type="molecule type" value="Genomic_DNA"/>
</dbReference>
<dbReference type="AlphaFoldDB" id="A0A4P9YYP9"/>
<feature type="region of interest" description="Disordered" evidence="5">
    <location>
        <begin position="46"/>
        <end position="91"/>
    </location>
</feature>
<dbReference type="InterPro" id="IPR013083">
    <property type="entry name" value="Znf_RING/FYVE/PHD"/>
</dbReference>
<name>A0A4P9YYP9_9FUNG</name>
<evidence type="ECO:0000313" key="8">
    <source>
        <dbReference type="EMBL" id="RKP24491.1"/>
    </source>
</evidence>
<feature type="domain" description="UBP-type" evidence="7">
    <location>
        <begin position="62"/>
        <end position="177"/>
    </location>
</feature>
<dbReference type="SUPFAM" id="SSF57850">
    <property type="entry name" value="RING/U-box"/>
    <property type="match status" value="1"/>
</dbReference>
<organism evidence="8 9">
    <name type="scientific">Syncephalis pseudoplumigaleata</name>
    <dbReference type="NCBI Taxonomy" id="1712513"/>
    <lineage>
        <taxon>Eukaryota</taxon>
        <taxon>Fungi</taxon>
        <taxon>Fungi incertae sedis</taxon>
        <taxon>Zoopagomycota</taxon>
        <taxon>Zoopagomycotina</taxon>
        <taxon>Zoopagomycetes</taxon>
        <taxon>Zoopagales</taxon>
        <taxon>Piptocephalidaceae</taxon>
        <taxon>Syncephalis</taxon>
    </lineage>
</organism>
<dbReference type="InterPro" id="IPR001394">
    <property type="entry name" value="Peptidase_C19_UCH"/>
</dbReference>
<evidence type="ECO:0000313" key="9">
    <source>
        <dbReference type="Proteomes" id="UP000278143"/>
    </source>
</evidence>
<dbReference type="PANTHER" id="PTHR21646:SF39">
    <property type="entry name" value="UBIQUITIN CARBOXYL-TERMINAL HYDROLASE 16"/>
    <property type="match status" value="1"/>
</dbReference>
<gene>
    <name evidence="8" type="ORF">SYNPS1DRAFT_29744</name>
</gene>
<dbReference type="InterPro" id="IPR001607">
    <property type="entry name" value="Znf_UBP"/>
</dbReference>
<keyword evidence="1" id="KW-0479">Metal-binding</keyword>
<dbReference type="PANTHER" id="PTHR21646">
    <property type="entry name" value="UBIQUITIN CARBOXYL-TERMINAL HYDROLASE"/>
    <property type="match status" value="1"/>
</dbReference>
<keyword evidence="9" id="KW-1185">Reference proteome</keyword>
<dbReference type="InterPro" id="IPR038765">
    <property type="entry name" value="Papain-like_cys_pep_sf"/>
</dbReference>